<evidence type="ECO:0000313" key="8">
    <source>
        <dbReference type="Proteomes" id="UP001141327"/>
    </source>
</evidence>
<dbReference type="InterPro" id="IPR027417">
    <property type="entry name" value="P-loop_NTPase"/>
</dbReference>
<dbReference type="PROSITE" id="PS51388">
    <property type="entry name" value="GED"/>
    <property type="match status" value="1"/>
</dbReference>
<evidence type="ECO:0000256" key="3">
    <source>
        <dbReference type="RuleBase" id="RU003932"/>
    </source>
</evidence>
<evidence type="ECO:0000256" key="4">
    <source>
        <dbReference type="SAM" id="MobiDB-lite"/>
    </source>
</evidence>
<evidence type="ECO:0000259" key="6">
    <source>
        <dbReference type="PROSITE" id="PS51718"/>
    </source>
</evidence>
<dbReference type="PROSITE" id="PS51718">
    <property type="entry name" value="G_DYNAMIN_2"/>
    <property type="match status" value="1"/>
</dbReference>
<dbReference type="Pfam" id="PF02212">
    <property type="entry name" value="GED"/>
    <property type="match status" value="2"/>
</dbReference>
<dbReference type="PROSITE" id="PS00410">
    <property type="entry name" value="G_DYNAMIN_1"/>
    <property type="match status" value="1"/>
</dbReference>
<keyword evidence="2 3" id="KW-0342">GTP-binding</keyword>
<name>A0ABQ8U805_9EUKA</name>
<dbReference type="InterPro" id="IPR020850">
    <property type="entry name" value="GED_dom"/>
</dbReference>
<evidence type="ECO:0000313" key="7">
    <source>
        <dbReference type="EMBL" id="KAJ4454551.1"/>
    </source>
</evidence>
<dbReference type="Pfam" id="PF01031">
    <property type="entry name" value="Dynamin_M"/>
    <property type="match status" value="2"/>
</dbReference>
<dbReference type="Gene3D" id="3.40.50.300">
    <property type="entry name" value="P-loop containing nucleotide triphosphate hydrolases"/>
    <property type="match status" value="1"/>
</dbReference>
<dbReference type="SMART" id="SM00053">
    <property type="entry name" value="DYNc"/>
    <property type="match status" value="1"/>
</dbReference>
<dbReference type="InterPro" id="IPR003130">
    <property type="entry name" value="GED"/>
</dbReference>
<accession>A0ABQ8U805</accession>
<feature type="region of interest" description="Disordered" evidence="4">
    <location>
        <begin position="568"/>
        <end position="589"/>
    </location>
</feature>
<dbReference type="SUPFAM" id="SSF52540">
    <property type="entry name" value="P-loop containing nucleoside triphosphate hydrolases"/>
    <property type="match status" value="1"/>
</dbReference>
<reference evidence="7" key="1">
    <citation type="journal article" date="2022" name="bioRxiv">
        <title>Genomics of Preaxostyla Flagellates Illuminates Evolutionary Transitions and the Path Towards Mitochondrial Loss.</title>
        <authorList>
            <person name="Novak L.V.F."/>
            <person name="Treitli S.C."/>
            <person name="Pyrih J."/>
            <person name="Halakuc P."/>
            <person name="Pipaliya S.V."/>
            <person name="Vacek V."/>
            <person name="Brzon O."/>
            <person name="Soukal P."/>
            <person name="Eme L."/>
            <person name="Dacks J.B."/>
            <person name="Karnkowska A."/>
            <person name="Elias M."/>
            <person name="Hampl V."/>
        </authorList>
    </citation>
    <scope>NUCLEOTIDE SEQUENCE</scope>
    <source>
        <strain evidence="7">RCP-MX</strain>
    </source>
</reference>
<feature type="compositionally biased region" description="Low complexity" evidence="4">
    <location>
        <begin position="774"/>
        <end position="791"/>
    </location>
</feature>
<keyword evidence="1 3" id="KW-0547">Nucleotide-binding</keyword>
<organism evidence="7 8">
    <name type="scientific">Paratrimastix pyriformis</name>
    <dbReference type="NCBI Taxonomy" id="342808"/>
    <lineage>
        <taxon>Eukaryota</taxon>
        <taxon>Metamonada</taxon>
        <taxon>Preaxostyla</taxon>
        <taxon>Paratrimastigidae</taxon>
        <taxon>Paratrimastix</taxon>
    </lineage>
</organism>
<feature type="domain" description="Dynamin-type G" evidence="6">
    <location>
        <begin position="25"/>
        <end position="330"/>
    </location>
</feature>
<dbReference type="Gene3D" id="1.20.120.1240">
    <property type="entry name" value="Dynamin, middle domain"/>
    <property type="match status" value="2"/>
</dbReference>
<dbReference type="InterPro" id="IPR019762">
    <property type="entry name" value="Dynamin_GTPase_CS"/>
</dbReference>
<dbReference type="InterPro" id="IPR000375">
    <property type="entry name" value="Dynamin_stalk"/>
</dbReference>
<comment type="caution">
    <text evidence="7">The sequence shown here is derived from an EMBL/GenBank/DDBJ whole genome shotgun (WGS) entry which is preliminary data.</text>
</comment>
<gene>
    <name evidence="7" type="ORF">PAPYR_10702</name>
</gene>
<dbReference type="Proteomes" id="UP001141327">
    <property type="component" value="Unassembled WGS sequence"/>
</dbReference>
<dbReference type="InterPro" id="IPR022812">
    <property type="entry name" value="Dynamin"/>
</dbReference>
<dbReference type="PRINTS" id="PR00195">
    <property type="entry name" value="DYNAMIN"/>
</dbReference>
<feature type="domain" description="GED" evidence="5">
    <location>
        <begin position="634"/>
        <end position="747"/>
    </location>
</feature>
<dbReference type="PANTHER" id="PTHR11566:SF21">
    <property type="entry name" value="DYNAMIN RELATED PROTEIN 1, ISOFORM A"/>
    <property type="match status" value="1"/>
</dbReference>
<dbReference type="SMART" id="SM00302">
    <property type="entry name" value="GED"/>
    <property type="match status" value="1"/>
</dbReference>
<dbReference type="PANTHER" id="PTHR11566">
    <property type="entry name" value="DYNAMIN"/>
    <property type="match status" value="1"/>
</dbReference>
<dbReference type="InterPro" id="IPR001401">
    <property type="entry name" value="Dynamin_GTPase"/>
</dbReference>
<dbReference type="InterPro" id="IPR030381">
    <property type="entry name" value="G_DYNAMIN_dom"/>
</dbReference>
<protein>
    <submittedName>
        <fullName evidence="7">Dynamin-related protein</fullName>
    </submittedName>
</protein>
<evidence type="ECO:0000259" key="5">
    <source>
        <dbReference type="PROSITE" id="PS51388"/>
    </source>
</evidence>
<evidence type="ECO:0000256" key="1">
    <source>
        <dbReference type="ARBA" id="ARBA00022741"/>
    </source>
</evidence>
<dbReference type="InterPro" id="IPR045063">
    <property type="entry name" value="Dynamin_N"/>
</dbReference>
<evidence type="ECO:0000256" key="2">
    <source>
        <dbReference type="ARBA" id="ARBA00023134"/>
    </source>
</evidence>
<sequence>MGLEKLIPLINKLMTVFHTVDGAPPIELPQIVVVGSQSSGKSSVIENIVGRDFLPRGAGIVTRRPLILQLIHRTSDSSSESEWGEFDHVPDKKFFDFQEIKSEIERETDRVTGRTKAVAATPILLKIFSPNVLNLTLVDLPGITKVPLADQPADIERQIREMIEIYIKSPKALILAITPGNIDLANSDAIKLARKWDPEGDRTLGVITKLDLLDRGTDATDVLLNRVIPLKLGYVGVINRSQDPISPPASGHIVPCFIQSAFNHHPIITTHPPRPQDINTGKTIRDALEAEQRFFQTHPAYRSFADRCGTPFLAGTLNTLLIAHIRNCLPELRMRVQTQLAECQGQLCALGSELDGNKGQLCALGSELDGNKTALLLRLLNQFSANFCGAIEGSVSPKGTSELFGGARIMYIFRDMYCAHLGQLDPCDSMNDQEILTQVRNSQGPRAILFVPEACFEQIVKRQIEKLRNPSLRCLELIHTELLGLLKASPPEEMRRFPGLMEAVSRVAVELLARAFAPTREMILNLLSIELSYINTSHPDFPSLPEAMRAAQQQREQQQQLLQQQAGNPFDGAAPQQQQQQAVPPHPQAAATLPKGIKRVSAARETRTSAAILDHPIPAQLSAGRPSEEDRQVIELIKTLVRAYFNIVRKTISDTVPKVPATLMLLYLVPPSHPAHPPGAAIMHFMVDFSKANLQAELVKDLYKDERADELLQEHQGLAAQRIKIREMVSMLNRASAILDEAGTFDADEGLPIPSLPTPPATAGRPIPQPHLPPATASTAVASPQAQAQAAFLQRPASGVTRPGR</sequence>
<feature type="region of interest" description="Disordered" evidence="4">
    <location>
        <begin position="749"/>
        <end position="805"/>
    </location>
</feature>
<dbReference type="Pfam" id="PF00350">
    <property type="entry name" value="Dynamin_N"/>
    <property type="match status" value="1"/>
</dbReference>
<feature type="compositionally biased region" description="Low complexity" evidence="4">
    <location>
        <begin position="573"/>
        <end position="589"/>
    </location>
</feature>
<dbReference type="EMBL" id="JAPMOS010000148">
    <property type="protein sequence ID" value="KAJ4454551.1"/>
    <property type="molecule type" value="Genomic_DNA"/>
</dbReference>
<comment type="similarity">
    <text evidence="3">Belongs to the TRAFAC class dynamin-like GTPase superfamily. Dynamin/Fzo/YdjA family.</text>
</comment>
<proteinExistence type="inferred from homology"/>
<keyword evidence="8" id="KW-1185">Reference proteome</keyword>
<dbReference type="CDD" id="cd08771">
    <property type="entry name" value="DLP_1"/>
    <property type="match status" value="1"/>
</dbReference>